<dbReference type="OrthoDB" id="2145105at2759"/>
<dbReference type="CDD" id="cd00160">
    <property type="entry name" value="RhoGEF"/>
    <property type="match status" value="1"/>
</dbReference>
<dbReference type="PANTHER" id="PTHR12673">
    <property type="entry name" value="FACIOGENITAL DYSPLASIA PROTEIN"/>
    <property type="match status" value="1"/>
</dbReference>
<dbReference type="PROSITE" id="PS50010">
    <property type="entry name" value="DH_2"/>
    <property type="match status" value="1"/>
</dbReference>
<dbReference type="PRINTS" id="PR01217">
    <property type="entry name" value="PRICHEXTENSN"/>
</dbReference>
<dbReference type="InterPro" id="IPR035899">
    <property type="entry name" value="DBL_dom_sf"/>
</dbReference>
<sequence length="743" mass="82955">MSHNNYNYSYPAIDNNIPLSPLLQDRPDLLSNHNHNHQLTHLPYDPDADDTRSDRGDEQDDDDDDNVQIGEATDHHVPHNPHLPSQLSQQQTANALALSPSLMADHPLRRSGSRKSADDSLTDDNNSTYSADSTSLRDRDTAAHPTPPPSTPPPVPPHAHHYAYPQSSNHSAPGGAGSGQTLGQGQQGYTPVPAARTSSGQGGYGYGGYSSNQPTQPWTPTSSTPPSDWPKHGPSTPPTSSQSHYSPSSGPSSAAYPSTPPYPGTVPGRTTSRTPTASLTPSKPPPSSTYGSVFSLSRFREMLVADLGDRDDVRGWVPRVAGWDDEVWAVAPGSVWLSAPHLVDGLAGGLPADAWDPVEDDTPDVLIPESDKGAVMSMVTRTQSKRCFEVWNLYDTEINYVKDLDTLLTVFRPRMQAMREAVSEHAVKIVFAGVEELQKLHAKFLADLDRMCRVWDDDTSPLGKLFLDYTDDWDQGYRIFIENFGTTLKEIQALEKNAEFRQFLQDTEQSPETKRQNLKSYLLFPVQRVMRYQLLLQSIIKHSPEEHPDLENLRKARELMLSFANKVNERKKQAEETAGLFRAHEATDGCPPTIISSHRRLVTEAEVVDQGSKKELHLFLFSDMLMIARLRKAGTTTIMGISFTRDEERDTADGKPYKFVRFLDFRDIALEVREKCPVNVLRINLNFRKGDHRTETTFETGVTPEKESKIFNFIFAGDKQEAEKSRNQFHMAVENEMKRAVKS</sequence>
<feature type="compositionally biased region" description="Low complexity" evidence="1">
    <location>
        <begin position="209"/>
        <end position="257"/>
    </location>
</feature>
<dbReference type="STRING" id="1344416.A0A139ANP7"/>
<dbReference type="InterPro" id="IPR051092">
    <property type="entry name" value="FYVE_RhoGEF_PH"/>
</dbReference>
<keyword evidence="4" id="KW-1185">Reference proteome</keyword>
<dbReference type="AlphaFoldDB" id="A0A139ANP7"/>
<feature type="compositionally biased region" description="Pro residues" evidence="1">
    <location>
        <begin position="145"/>
        <end position="157"/>
    </location>
</feature>
<feature type="domain" description="DH" evidence="2">
    <location>
        <begin position="385"/>
        <end position="570"/>
    </location>
</feature>
<feature type="region of interest" description="Disordered" evidence="1">
    <location>
        <begin position="28"/>
        <end position="291"/>
    </location>
</feature>
<evidence type="ECO:0000313" key="4">
    <source>
        <dbReference type="Proteomes" id="UP000070544"/>
    </source>
</evidence>
<dbReference type="Pfam" id="PF00621">
    <property type="entry name" value="RhoGEF"/>
    <property type="match status" value="1"/>
</dbReference>
<feature type="compositionally biased region" description="Polar residues" evidence="1">
    <location>
        <begin position="123"/>
        <end position="134"/>
    </location>
</feature>
<dbReference type="GO" id="GO:0005737">
    <property type="term" value="C:cytoplasm"/>
    <property type="evidence" value="ECO:0007669"/>
    <property type="project" value="TreeGrafter"/>
</dbReference>
<evidence type="ECO:0000256" key="1">
    <source>
        <dbReference type="SAM" id="MobiDB-lite"/>
    </source>
</evidence>
<gene>
    <name evidence="3" type="ORF">M427DRAFT_53962</name>
</gene>
<feature type="compositionally biased region" description="Polar residues" evidence="1">
    <location>
        <begin position="83"/>
        <end position="94"/>
    </location>
</feature>
<dbReference type="GO" id="GO:0005085">
    <property type="term" value="F:guanyl-nucleotide exchange factor activity"/>
    <property type="evidence" value="ECO:0007669"/>
    <property type="project" value="InterPro"/>
</dbReference>
<dbReference type="EMBL" id="KQ965743">
    <property type="protein sequence ID" value="KXS18123.1"/>
    <property type="molecule type" value="Genomic_DNA"/>
</dbReference>
<reference evidence="3 4" key="1">
    <citation type="journal article" date="2015" name="Genome Biol. Evol.">
        <title>Phylogenomic analyses indicate that early fungi evolved digesting cell walls of algal ancestors of land plants.</title>
        <authorList>
            <person name="Chang Y."/>
            <person name="Wang S."/>
            <person name="Sekimoto S."/>
            <person name="Aerts A.L."/>
            <person name="Choi C."/>
            <person name="Clum A."/>
            <person name="LaButti K.M."/>
            <person name="Lindquist E.A."/>
            <person name="Yee Ngan C."/>
            <person name="Ohm R.A."/>
            <person name="Salamov A.A."/>
            <person name="Grigoriev I.V."/>
            <person name="Spatafora J.W."/>
            <person name="Berbee M.L."/>
        </authorList>
    </citation>
    <scope>NUCLEOTIDE SEQUENCE [LARGE SCALE GENOMIC DNA]</scope>
    <source>
        <strain evidence="3 4">JEL478</strain>
    </source>
</reference>
<proteinExistence type="predicted"/>
<name>A0A139ANP7_GONPJ</name>
<accession>A0A139ANP7</accession>
<dbReference type="InterPro" id="IPR000219">
    <property type="entry name" value="DH_dom"/>
</dbReference>
<dbReference type="SUPFAM" id="SSF48065">
    <property type="entry name" value="DBL homology domain (DH-domain)"/>
    <property type="match status" value="1"/>
</dbReference>
<dbReference type="InterPro" id="IPR011993">
    <property type="entry name" value="PH-like_dom_sf"/>
</dbReference>
<feature type="compositionally biased region" description="Acidic residues" evidence="1">
    <location>
        <begin position="57"/>
        <end position="66"/>
    </location>
</feature>
<evidence type="ECO:0000313" key="3">
    <source>
        <dbReference type="EMBL" id="KXS18123.1"/>
    </source>
</evidence>
<dbReference type="Gene3D" id="2.30.29.30">
    <property type="entry name" value="Pleckstrin-homology domain (PH domain)/Phosphotyrosine-binding domain (PTB)"/>
    <property type="match status" value="1"/>
</dbReference>
<dbReference type="Gene3D" id="1.20.900.10">
    <property type="entry name" value="Dbl homology (DH) domain"/>
    <property type="match status" value="1"/>
</dbReference>
<dbReference type="Proteomes" id="UP000070544">
    <property type="component" value="Unassembled WGS sequence"/>
</dbReference>
<evidence type="ECO:0000259" key="2">
    <source>
        <dbReference type="PROSITE" id="PS50010"/>
    </source>
</evidence>
<organism evidence="3 4">
    <name type="scientific">Gonapodya prolifera (strain JEL478)</name>
    <name type="common">Monoblepharis prolifera</name>
    <dbReference type="NCBI Taxonomy" id="1344416"/>
    <lineage>
        <taxon>Eukaryota</taxon>
        <taxon>Fungi</taxon>
        <taxon>Fungi incertae sedis</taxon>
        <taxon>Chytridiomycota</taxon>
        <taxon>Chytridiomycota incertae sedis</taxon>
        <taxon>Monoblepharidomycetes</taxon>
        <taxon>Monoblepharidales</taxon>
        <taxon>Gonapodyaceae</taxon>
        <taxon>Gonapodya</taxon>
    </lineage>
</organism>
<feature type="compositionally biased region" description="Gly residues" evidence="1">
    <location>
        <begin position="174"/>
        <end position="186"/>
    </location>
</feature>
<dbReference type="SMART" id="SM00325">
    <property type="entry name" value="RhoGEF"/>
    <property type="match status" value="1"/>
</dbReference>
<protein>
    <submittedName>
        <fullName evidence="3">Dbl homology domain-containing protein</fullName>
    </submittedName>
</protein>
<dbReference type="PANTHER" id="PTHR12673:SF159">
    <property type="entry name" value="LD03170P"/>
    <property type="match status" value="1"/>
</dbReference>